<dbReference type="GO" id="GO:0046872">
    <property type="term" value="F:metal ion binding"/>
    <property type="evidence" value="ECO:0007669"/>
    <property type="project" value="UniProtKB-KW"/>
</dbReference>
<evidence type="ECO:0000259" key="5">
    <source>
        <dbReference type="PROSITE" id="PS51007"/>
    </source>
</evidence>
<dbReference type="Proteomes" id="UP000325105">
    <property type="component" value="Unassembled WGS sequence"/>
</dbReference>
<accession>A0A5S5CZV4</accession>
<gene>
    <name evidence="6" type="ORF">BC792_12830</name>
</gene>
<proteinExistence type="predicted"/>
<dbReference type="PROSITE" id="PS51007">
    <property type="entry name" value="CYTC"/>
    <property type="match status" value="1"/>
</dbReference>
<keyword evidence="3 4" id="KW-0408">Iron</keyword>
<feature type="domain" description="Cytochrome c" evidence="5">
    <location>
        <begin position="47"/>
        <end position="109"/>
    </location>
</feature>
<evidence type="ECO:0000256" key="4">
    <source>
        <dbReference type="PROSITE-ProRule" id="PRU00433"/>
    </source>
</evidence>
<keyword evidence="7" id="KW-1185">Reference proteome</keyword>
<dbReference type="InterPro" id="IPR009056">
    <property type="entry name" value="Cyt_c-like_dom"/>
</dbReference>
<dbReference type="SUPFAM" id="SSF46626">
    <property type="entry name" value="Cytochrome c"/>
    <property type="match status" value="1"/>
</dbReference>
<dbReference type="GO" id="GO:0009055">
    <property type="term" value="F:electron transfer activity"/>
    <property type="evidence" value="ECO:0007669"/>
    <property type="project" value="InterPro"/>
</dbReference>
<dbReference type="RefSeq" id="WP_148910099.1">
    <property type="nucleotide sequence ID" value="NZ_VNHX01000028.1"/>
</dbReference>
<dbReference type="InterPro" id="IPR036909">
    <property type="entry name" value="Cyt_c-like_dom_sf"/>
</dbReference>
<keyword evidence="1 4" id="KW-0349">Heme</keyword>
<dbReference type="EMBL" id="VNHX01000028">
    <property type="protein sequence ID" value="TYP89311.1"/>
    <property type="molecule type" value="Genomic_DNA"/>
</dbReference>
<evidence type="ECO:0000313" key="6">
    <source>
        <dbReference type="EMBL" id="TYP89311.1"/>
    </source>
</evidence>
<evidence type="ECO:0000256" key="1">
    <source>
        <dbReference type="ARBA" id="ARBA00022617"/>
    </source>
</evidence>
<comment type="caution">
    <text evidence="6">The sequence shown here is derived from an EMBL/GenBank/DDBJ whole genome shotgun (WGS) entry which is preliminary data.</text>
</comment>
<evidence type="ECO:0000256" key="2">
    <source>
        <dbReference type="ARBA" id="ARBA00022723"/>
    </source>
</evidence>
<name>A0A5S5CZV4_9SPHI</name>
<sequence length="109" mass="11827">MTNTIKIATCIAAAVFGLAGCFPKASGVIMSLPVESKEQILARYDEAQLQEGKAIFASRCTQCHALKDPASRDAAAWNKILKRMIPMAKLDDAQGQLVRAYLIANSEEK</sequence>
<protein>
    <recommendedName>
        <fullName evidence="5">Cytochrome c domain-containing protein</fullName>
    </recommendedName>
</protein>
<evidence type="ECO:0000256" key="3">
    <source>
        <dbReference type="ARBA" id="ARBA00023004"/>
    </source>
</evidence>
<dbReference type="Gene3D" id="1.10.760.10">
    <property type="entry name" value="Cytochrome c-like domain"/>
    <property type="match status" value="1"/>
</dbReference>
<reference evidence="6 7" key="1">
    <citation type="submission" date="2019-07" db="EMBL/GenBank/DDBJ databases">
        <title>Genomic Encyclopedia of Archaeal and Bacterial Type Strains, Phase II (KMG-II): from individual species to whole genera.</title>
        <authorList>
            <person name="Goeker M."/>
        </authorList>
    </citation>
    <scope>NUCLEOTIDE SEQUENCE [LARGE SCALE GENOMIC DNA]</scope>
    <source>
        <strain evidence="6 7">DSM 18850</strain>
    </source>
</reference>
<evidence type="ECO:0000313" key="7">
    <source>
        <dbReference type="Proteomes" id="UP000325105"/>
    </source>
</evidence>
<dbReference type="AlphaFoldDB" id="A0A5S5CZV4"/>
<dbReference type="PROSITE" id="PS51257">
    <property type="entry name" value="PROKAR_LIPOPROTEIN"/>
    <property type="match status" value="1"/>
</dbReference>
<organism evidence="6 7">
    <name type="scientific">Sphingobacterium allocomposti</name>
    <dbReference type="NCBI Taxonomy" id="415956"/>
    <lineage>
        <taxon>Bacteria</taxon>
        <taxon>Pseudomonadati</taxon>
        <taxon>Bacteroidota</taxon>
        <taxon>Sphingobacteriia</taxon>
        <taxon>Sphingobacteriales</taxon>
        <taxon>Sphingobacteriaceae</taxon>
        <taxon>Sphingobacterium</taxon>
    </lineage>
</organism>
<dbReference type="OrthoDB" id="679921at2"/>
<dbReference type="GO" id="GO:0020037">
    <property type="term" value="F:heme binding"/>
    <property type="evidence" value="ECO:0007669"/>
    <property type="project" value="InterPro"/>
</dbReference>
<keyword evidence="2 4" id="KW-0479">Metal-binding</keyword>